<keyword evidence="2" id="KW-1185">Reference proteome</keyword>
<sequence>MANIYTLRDFDKGHHFGSMQEQKLEKSLHHSLKSIYELNNCNKTLQSKYLKQVKAFNRERKNTEFQKLYTHISQIIDESKQLQNENTNLTSQLTQSQIFQTEYKAKYLKSENKSKLVVGRNNEKNMQSEEQSSIIKSDNISAISKLIKNLSKYFIYKKSIDQTEKINDNISDHIDYKNILISEESMIQSYIPISKVDVENSTKLSDDINISRTNNNVFQRISNMASYFV</sequence>
<comment type="caution">
    <text evidence="1">The sequence shown here is derived from an EMBL/GenBank/DDBJ whole genome shotgun (WGS) entry which is preliminary data.</text>
</comment>
<organism evidence="1 2">
    <name type="scientific">Cetraspora pellucida</name>
    <dbReference type="NCBI Taxonomy" id="1433469"/>
    <lineage>
        <taxon>Eukaryota</taxon>
        <taxon>Fungi</taxon>
        <taxon>Fungi incertae sedis</taxon>
        <taxon>Mucoromycota</taxon>
        <taxon>Glomeromycotina</taxon>
        <taxon>Glomeromycetes</taxon>
        <taxon>Diversisporales</taxon>
        <taxon>Gigasporaceae</taxon>
        <taxon>Cetraspora</taxon>
    </lineage>
</organism>
<evidence type="ECO:0000313" key="1">
    <source>
        <dbReference type="EMBL" id="CAG8667382.1"/>
    </source>
</evidence>
<name>A0A9N9EB10_9GLOM</name>
<accession>A0A9N9EB10</accession>
<protein>
    <submittedName>
        <fullName evidence="1">4435_t:CDS:1</fullName>
    </submittedName>
</protein>
<dbReference type="Proteomes" id="UP000789759">
    <property type="component" value="Unassembled WGS sequence"/>
</dbReference>
<gene>
    <name evidence="1" type="ORF">CPELLU_LOCUS10096</name>
</gene>
<reference evidence="1" key="1">
    <citation type="submission" date="2021-06" db="EMBL/GenBank/DDBJ databases">
        <authorList>
            <person name="Kallberg Y."/>
            <person name="Tangrot J."/>
            <person name="Rosling A."/>
        </authorList>
    </citation>
    <scope>NUCLEOTIDE SEQUENCE</scope>
    <source>
        <strain evidence="1">FL966</strain>
    </source>
</reference>
<evidence type="ECO:0000313" key="2">
    <source>
        <dbReference type="Proteomes" id="UP000789759"/>
    </source>
</evidence>
<dbReference type="OrthoDB" id="2447535at2759"/>
<dbReference type="AlphaFoldDB" id="A0A9N9EB10"/>
<proteinExistence type="predicted"/>
<dbReference type="EMBL" id="CAJVQA010008152">
    <property type="protein sequence ID" value="CAG8667382.1"/>
    <property type="molecule type" value="Genomic_DNA"/>
</dbReference>